<dbReference type="InterPro" id="IPR001867">
    <property type="entry name" value="OmpR/PhoB-type_DNA-bd"/>
</dbReference>
<dbReference type="PROSITE" id="PS51755">
    <property type="entry name" value="OMPR_PHOB"/>
    <property type="match status" value="1"/>
</dbReference>
<dbReference type="PANTHER" id="PTHR48111:SF76">
    <property type="entry name" value="TWO-COMPONENT RESPONSE REGULATOR"/>
    <property type="match status" value="1"/>
</dbReference>
<accession>A0A3M5D936</accession>
<evidence type="ECO:0000313" key="9">
    <source>
        <dbReference type="Proteomes" id="UP000270834"/>
    </source>
</evidence>
<sequence length="103" mass="11560">MRIADLSIDLLSRKVFRGNTRLELTAKEYALLCVLAQRSGEILSKTAIAELVWDINFDTDTNVVEVAIKRLRAKLDGPFENKLLHTIRGMGYVLENRALAESG</sequence>
<dbReference type="InterPro" id="IPR039420">
    <property type="entry name" value="WalR-like"/>
</dbReference>
<dbReference type="FunFam" id="1.10.10.10:FF:000005">
    <property type="entry name" value="Two-component system response regulator"/>
    <property type="match status" value="1"/>
</dbReference>
<dbReference type="AlphaFoldDB" id="A0A3M5D936"/>
<dbReference type="CDD" id="cd00383">
    <property type="entry name" value="trans_reg_C"/>
    <property type="match status" value="1"/>
</dbReference>
<evidence type="ECO:0000259" key="7">
    <source>
        <dbReference type="PROSITE" id="PS51755"/>
    </source>
</evidence>
<dbReference type="SUPFAM" id="SSF46894">
    <property type="entry name" value="C-terminal effector domain of the bipartite response regulators"/>
    <property type="match status" value="1"/>
</dbReference>
<dbReference type="InterPro" id="IPR036388">
    <property type="entry name" value="WH-like_DNA-bd_sf"/>
</dbReference>
<dbReference type="GO" id="GO:0000976">
    <property type="term" value="F:transcription cis-regulatory region binding"/>
    <property type="evidence" value="ECO:0007669"/>
    <property type="project" value="TreeGrafter"/>
</dbReference>
<comment type="caution">
    <text evidence="8">The sequence shown here is derived from an EMBL/GenBank/DDBJ whole genome shotgun (WGS) entry which is preliminary data.</text>
</comment>
<dbReference type="GO" id="GO:0032993">
    <property type="term" value="C:protein-DNA complex"/>
    <property type="evidence" value="ECO:0007669"/>
    <property type="project" value="TreeGrafter"/>
</dbReference>
<evidence type="ECO:0000256" key="6">
    <source>
        <dbReference type="PROSITE-ProRule" id="PRU01091"/>
    </source>
</evidence>
<evidence type="ECO:0000313" key="8">
    <source>
        <dbReference type="EMBL" id="RMS46124.1"/>
    </source>
</evidence>
<organism evidence="8 9">
    <name type="scientific">Pseudomonas aeruginosa</name>
    <dbReference type="NCBI Taxonomy" id="287"/>
    <lineage>
        <taxon>Bacteria</taxon>
        <taxon>Pseudomonadati</taxon>
        <taxon>Pseudomonadota</taxon>
        <taxon>Gammaproteobacteria</taxon>
        <taxon>Pseudomonadales</taxon>
        <taxon>Pseudomonadaceae</taxon>
        <taxon>Pseudomonas</taxon>
    </lineage>
</organism>
<dbReference type="Proteomes" id="UP000270834">
    <property type="component" value="Unassembled WGS sequence"/>
</dbReference>
<gene>
    <name evidence="8" type="ORF">ALP65_02227</name>
</gene>
<evidence type="ECO:0000256" key="1">
    <source>
        <dbReference type="ARBA" id="ARBA00022553"/>
    </source>
</evidence>
<reference evidence="8 9" key="1">
    <citation type="submission" date="2018-08" db="EMBL/GenBank/DDBJ databases">
        <title>Recombination of ecologically and evolutionarily significant loci maintains genetic cohesion in the Pseudomonas syringae species complex.</title>
        <authorList>
            <person name="Dillon M."/>
            <person name="Thakur S."/>
            <person name="Almeida R.N.D."/>
            <person name="Weir B.S."/>
            <person name="Guttman D.S."/>
        </authorList>
    </citation>
    <scope>NUCLEOTIDE SEQUENCE [LARGE SCALE GENOMIC DNA]</scope>
    <source>
        <strain evidence="8 9">ICMP 7846</strain>
    </source>
</reference>
<protein>
    <recommendedName>
        <fullName evidence="7">OmpR/PhoB-type domain-containing protein</fullName>
    </recommendedName>
</protein>
<evidence type="ECO:0000256" key="5">
    <source>
        <dbReference type="ARBA" id="ARBA00023163"/>
    </source>
</evidence>
<keyword evidence="5" id="KW-0804">Transcription</keyword>
<keyword evidence="3" id="KW-0805">Transcription regulation</keyword>
<feature type="DNA-binding region" description="OmpR/PhoB-type" evidence="6">
    <location>
        <begin position="1"/>
        <end position="96"/>
    </location>
</feature>
<keyword evidence="1" id="KW-0597">Phosphoprotein</keyword>
<evidence type="ECO:0000256" key="2">
    <source>
        <dbReference type="ARBA" id="ARBA00023012"/>
    </source>
</evidence>
<feature type="domain" description="OmpR/PhoB-type" evidence="7">
    <location>
        <begin position="1"/>
        <end position="96"/>
    </location>
</feature>
<dbReference type="Gene3D" id="1.10.10.10">
    <property type="entry name" value="Winged helix-like DNA-binding domain superfamily/Winged helix DNA-binding domain"/>
    <property type="match status" value="1"/>
</dbReference>
<dbReference type="GO" id="GO:0006355">
    <property type="term" value="P:regulation of DNA-templated transcription"/>
    <property type="evidence" value="ECO:0007669"/>
    <property type="project" value="InterPro"/>
</dbReference>
<dbReference type="EMBL" id="RBSQ01001262">
    <property type="protein sequence ID" value="RMS46124.1"/>
    <property type="molecule type" value="Genomic_DNA"/>
</dbReference>
<dbReference type="Pfam" id="PF00486">
    <property type="entry name" value="Trans_reg_C"/>
    <property type="match status" value="1"/>
</dbReference>
<evidence type="ECO:0000256" key="3">
    <source>
        <dbReference type="ARBA" id="ARBA00023015"/>
    </source>
</evidence>
<keyword evidence="2" id="KW-0902">Two-component regulatory system</keyword>
<dbReference type="PANTHER" id="PTHR48111">
    <property type="entry name" value="REGULATOR OF RPOS"/>
    <property type="match status" value="1"/>
</dbReference>
<dbReference type="SMART" id="SM00862">
    <property type="entry name" value="Trans_reg_C"/>
    <property type="match status" value="1"/>
</dbReference>
<dbReference type="GO" id="GO:0005829">
    <property type="term" value="C:cytosol"/>
    <property type="evidence" value="ECO:0007669"/>
    <property type="project" value="TreeGrafter"/>
</dbReference>
<evidence type="ECO:0000256" key="4">
    <source>
        <dbReference type="ARBA" id="ARBA00023125"/>
    </source>
</evidence>
<proteinExistence type="predicted"/>
<name>A0A3M5D936_PSEAI</name>
<keyword evidence="4 6" id="KW-0238">DNA-binding</keyword>
<dbReference type="GO" id="GO:0000156">
    <property type="term" value="F:phosphorelay response regulator activity"/>
    <property type="evidence" value="ECO:0007669"/>
    <property type="project" value="TreeGrafter"/>
</dbReference>
<dbReference type="InterPro" id="IPR016032">
    <property type="entry name" value="Sig_transdc_resp-reg_C-effctor"/>
</dbReference>